<feature type="domain" description="Amidohydrolase 3" evidence="1">
    <location>
        <begin position="52"/>
        <end position="528"/>
    </location>
</feature>
<evidence type="ECO:0000313" key="3">
    <source>
        <dbReference type="Proteomes" id="UP000215027"/>
    </source>
</evidence>
<reference evidence="2" key="1">
    <citation type="submission" date="2016-01" db="EMBL/GenBank/DDBJ databases">
        <authorList>
            <person name="Mcilroy J.S."/>
            <person name="Karst M S."/>
            <person name="Albertsen M."/>
        </authorList>
    </citation>
    <scope>NUCLEOTIDE SEQUENCE</scope>
    <source>
        <strain evidence="2">Cfx-K</strain>
    </source>
</reference>
<organism evidence="2 3">
    <name type="scientific">Candidatus Promineifilum breve</name>
    <dbReference type="NCBI Taxonomy" id="1806508"/>
    <lineage>
        <taxon>Bacteria</taxon>
        <taxon>Bacillati</taxon>
        <taxon>Chloroflexota</taxon>
        <taxon>Ardenticatenia</taxon>
        <taxon>Candidatus Promineifilales</taxon>
        <taxon>Candidatus Promineifilaceae</taxon>
        <taxon>Candidatus Promineifilum</taxon>
    </lineage>
</organism>
<dbReference type="Gene3D" id="2.30.40.10">
    <property type="entry name" value="Urease, subunit C, domain 1"/>
    <property type="match status" value="1"/>
</dbReference>
<dbReference type="PANTHER" id="PTHR22642:SF2">
    <property type="entry name" value="PROTEIN LONG AFTER FAR-RED 3"/>
    <property type="match status" value="1"/>
</dbReference>
<dbReference type="AlphaFoldDB" id="A0A161KCY4"/>
<name>A0A161KCY4_9CHLR</name>
<dbReference type="SUPFAM" id="SSF51338">
    <property type="entry name" value="Composite domain of metallo-dependent hydrolases"/>
    <property type="match status" value="1"/>
</dbReference>
<dbReference type="GO" id="GO:0016810">
    <property type="term" value="F:hydrolase activity, acting on carbon-nitrogen (but not peptide) bonds"/>
    <property type="evidence" value="ECO:0007669"/>
    <property type="project" value="InterPro"/>
</dbReference>
<dbReference type="KEGG" id="pbf:CFX0092_A3595"/>
<dbReference type="Gene3D" id="3.10.310.70">
    <property type="match status" value="1"/>
</dbReference>
<evidence type="ECO:0000259" key="1">
    <source>
        <dbReference type="Pfam" id="PF07969"/>
    </source>
</evidence>
<dbReference type="OrthoDB" id="9767366at2"/>
<dbReference type="InterPro" id="IPR033932">
    <property type="entry name" value="YtcJ-like"/>
</dbReference>
<dbReference type="RefSeq" id="WP_095044682.1">
    <property type="nucleotide sequence ID" value="NZ_LN890655.1"/>
</dbReference>
<dbReference type="InterPro" id="IPR013108">
    <property type="entry name" value="Amidohydro_3"/>
</dbReference>
<dbReference type="InterPro" id="IPR011059">
    <property type="entry name" value="Metal-dep_hydrolase_composite"/>
</dbReference>
<evidence type="ECO:0000313" key="2">
    <source>
        <dbReference type="EMBL" id="CUS05473.2"/>
    </source>
</evidence>
<accession>A0A161KCY4</accession>
<dbReference type="Proteomes" id="UP000215027">
    <property type="component" value="Chromosome I"/>
</dbReference>
<proteinExistence type="predicted"/>
<dbReference type="Pfam" id="PF07969">
    <property type="entry name" value="Amidohydro_3"/>
    <property type="match status" value="1"/>
</dbReference>
<protein>
    <submittedName>
        <fullName evidence="2">Amidohydrolase 3</fullName>
    </submittedName>
</protein>
<keyword evidence="3" id="KW-1185">Reference proteome</keyword>
<dbReference type="SUPFAM" id="SSF51556">
    <property type="entry name" value="Metallo-dependent hydrolases"/>
    <property type="match status" value="1"/>
</dbReference>
<gene>
    <name evidence="2" type="ORF">CFX0092_A3595</name>
</gene>
<dbReference type="CDD" id="cd01300">
    <property type="entry name" value="YtcJ_like"/>
    <property type="match status" value="1"/>
</dbReference>
<dbReference type="PANTHER" id="PTHR22642">
    <property type="entry name" value="IMIDAZOLONEPROPIONASE"/>
    <property type="match status" value="1"/>
</dbReference>
<dbReference type="InterPro" id="IPR032466">
    <property type="entry name" value="Metal_Hydrolase"/>
</dbReference>
<dbReference type="EMBL" id="LN890655">
    <property type="protein sequence ID" value="CUS05473.2"/>
    <property type="molecule type" value="Genomic_DNA"/>
</dbReference>
<dbReference type="Gene3D" id="3.20.20.140">
    <property type="entry name" value="Metal-dependent hydrolases"/>
    <property type="match status" value="1"/>
</dbReference>
<sequence>MSTSLLLTNGRIYTMNPAQPEASAVAIRDGRILAVGNDDEIAALADGLSERIDLQGRCVTPGLVDAHVHFQHFALSLGNVDLDGAPTRRVALDRIAAFAAEQRGTGWLSGRGWSQGAWPDHAFPTAADLDAIVPDRPVYLAHKSGHAAWVNSLALRMARVDETTADPPGGQIQRDAAGRPTGILLEDAMTLVAAHIPRPTTDELAEAMRRAQRYCWSVGLTGLHDFDGRDCFRALQVLREAGELGLRVVKNVPVYRLEYALGVGLRSGFGDDWLRIGGVKIFADGALGSRTAAMLAPYEGEPDNRGIVVTDKEEMVEKARQASAGGLGMTIHAIGDRANHDVLDMYELLRREERERGPARLRHRIEHVQVIHPDDMHRLAELGIIASMQPIHATSDMDMADRNWGERARYSYAWRTMWDSGALVVFGSDAPVERIDPLPGIHAAVTRRRADGRPGPDGWFPEQRLTMAETIFGFTTAAALTAGQEKHQGTIAPTKLADLTIFERDLFVVPPDELLDVGIAGTIVDGVFRHRAF</sequence>